<dbReference type="KEGG" id="abri:DFR85_15300"/>
<feature type="domain" description="Metallo-beta-lactamase" evidence="1">
    <location>
        <begin position="28"/>
        <end position="250"/>
    </location>
</feature>
<dbReference type="InterPro" id="IPR052926">
    <property type="entry name" value="Metallo-beta-lactamase_dom"/>
</dbReference>
<dbReference type="SUPFAM" id="SSF56281">
    <property type="entry name" value="Metallo-hydrolase/oxidoreductase"/>
    <property type="match status" value="1"/>
</dbReference>
<keyword evidence="2" id="KW-0378">Hydrolase</keyword>
<dbReference type="Pfam" id="PF00753">
    <property type="entry name" value="Lactamase_B"/>
    <property type="match status" value="1"/>
</dbReference>
<dbReference type="PANTHER" id="PTHR13754">
    <property type="entry name" value="METALLO-BETA-LACTAMASE SUPERFAMILY PROTEIN"/>
    <property type="match status" value="1"/>
</dbReference>
<dbReference type="PANTHER" id="PTHR13754:SF13">
    <property type="entry name" value="METALLO-BETA-LACTAMASE SUPERFAMILY PROTEIN (AFU_ORTHOLOGUE AFUA_3G07630)"/>
    <property type="match status" value="1"/>
</dbReference>
<dbReference type="OrthoDB" id="7773at2157"/>
<proteinExistence type="predicted"/>
<sequence>MKKISNLKIKILSDNFVSTVVPPLLGEWGFSALIEADDVKILYDVGNSGYPVLYNSEKMGIDLTKVDYVVLSHGHIDHTGGLGNSELVKKLEGKIVVAHPSIFEKKLMKWSNKLEYIGIPMSMDEMEKHFHLILTSKPLQITEGIVFSGEIKRYGFNEYTKGLYTARDFSLVDDHMIDDTALFLSTENGLVVLTGCGHSGILNILNYAKESLGENVYAALGGFHLLFSPRNEVENVSKELLKLEKIGPAHCSGNTIKSIIAEGKDKFLDAGVGQIITF</sequence>
<dbReference type="GeneID" id="36833550"/>
<dbReference type="InterPro" id="IPR041712">
    <property type="entry name" value="DHPS-like_MBL-fold"/>
</dbReference>
<dbReference type="EMBL" id="CP029289">
    <property type="protein sequence ID" value="AWR95745.1"/>
    <property type="molecule type" value="Genomic_DNA"/>
</dbReference>
<accession>A0A2U9IID9</accession>
<name>A0A2U9IID9_9CREN</name>
<dbReference type="InterPro" id="IPR001279">
    <property type="entry name" value="Metallo-B-lactamas"/>
</dbReference>
<gene>
    <name evidence="2" type="ORF">DFR85_15300</name>
</gene>
<keyword evidence="3" id="KW-1185">Reference proteome</keyword>
<reference evidence="2 3" key="1">
    <citation type="submission" date="2018-05" db="EMBL/GenBank/DDBJ databases">
        <title>Complete Genome Sequences of Extremely Thermoacidophilic, Metal-Mobilizing Type-Strain Members of the Archaeal Family Sulfolobaceae: Acidianus brierleyi DSM-1651T, Acidianus sulfidivorans DSM-18786T, Metallosphaera hakonensis DSM-7519T, and Metallosphaera prunae DSM-10039T.</title>
        <authorList>
            <person name="Counts J.A."/>
            <person name="Kelly R.M."/>
        </authorList>
    </citation>
    <scope>NUCLEOTIDE SEQUENCE [LARGE SCALE GENOMIC DNA]</scope>
    <source>
        <strain evidence="2 3">DSM 1651</strain>
    </source>
</reference>
<dbReference type="SMART" id="SM00849">
    <property type="entry name" value="Lactamase_B"/>
    <property type="match status" value="1"/>
</dbReference>
<evidence type="ECO:0000313" key="3">
    <source>
        <dbReference type="Proteomes" id="UP000248044"/>
    </source>
</evidence>
<dbReference type="RefSeq" id="WP_110271623.1">
    <property type="nucleotide sequence ID" value="NZ_CP029289.2"/>
</dbReference>
<evidence type="ECO:0000313" key="2">
    <source>
        <dbReference type="EMBL" id="AWR95745.1"/>
    </source>
</evidence>
<dbReference type="GO" id="GO:0016740">
    <property type="term" value="F:transferase activity"/>
    <property type="evidence" value="ECO:0007669"/>
    <property type="project" value="TreeGrafter"/>
</dbReference>
<evidence type="ECO:0000259" key="1">
    <source>
        <dbReference type="SMART" id="SM00849"/>
    </source>
</evidence>
<dbReference type="CDD" id="cd07713">
    <property type="entry name" value="DHPS-like_MBL-fold"/>
    <property type="match status" value="1"/>
</dbReference>
<dbReference type="Proteomes" id="UP000248044">
    <property type="component" value="Chromosome"/>
</dbReference>
<protein>
    <submittedName>
        <fullName evidence="2">MBL fold metallo-hydrolase</fullName>
    </submittedName>
</protein>
<organism evidence="2 3">
    <name type="scientific">Acidianus brierleyi</name>
    <dbReference type="NCBI Taxonomy" id="41673"/>
    <lineage>
        <taxon>Archaea</taxon>
        <taxon>Thermoproteota</taxon>
        <taxon>Thermoprotei</taxon>
        <taxon>Sulfolobales</taxon>
        <taxon>Sulfolobaceae</taxon>
        <taxon>Acidianus</taxon>
    </lineage>
</organism>
<dbReference type="GO" id="GO:0016787">
    <property type="term" value="F:hydrolase activity"/>
    <property type="evidence" value="ECO:0007669"/>
    <property type="project" value="UniProtKB-KW"/>
</dbReference>
<dbReference type="InterPro" id="IPR036866">
    <property type="entry name" value="RibonucZ/Hydroxyglut_hydro"/>
</dbReference>
<dbReference type="Gene3D" id="3.60.15.10">
    <property type="entry name" value="Ribonuclease Z/Hydroxyacylglutathione hydrolase-like"/>
    <property type="match status" value="1"/>
</dbReference>
<dbReference type="AlphaFoldDB" id="A0A2U9IID9"/>